<dbReference type="Proteomes" id="UP001187531">
    <property type="component" value="Unassembled WGS sequence"/>
</dbReference>
<evidence type="ECO:0000313" key="4">
    <source>
        <dbReference type="Proteomes" id="UP001187531"/>
    </source>
</evidence>
<organism evidence="3 4">
    <name type="scientific">Artemia franciscana</name>
    <name type="common">Brine shrimp</name>
    <name type="synonym">Artemia sanfranciscana</name>
    <dbReference type="NCBI Taxonomy" id="6661"/>
    <lineage>
        <taxon>Eukaryota</taxon>
        <taxon>Metazoa</taxon>
        <taxon>Ecdysozoa</taxon>
        <taxon>Arthropoda</taxon>
        <taxon>Crustacea</taxon>
        <taxon>Branchiopoda</taxon>
        <taxon>Anostraca</taxon>
        <taxon>Artemiidae</taxon>
        <taxon>Artemia</taxon>
    </lineage>
</organism>
<dbReference type="GO" id="GO:0005761">
    <property type="term" value="C:mitochondrial ribosome"/>
    <property type="evidence" value="ECO:0007669"/>
    <property type="project" value="InterPro"/>
</dbReference>
<name>A0AA88L686_ARTSF</name>
<dbReference type="GO" id="GO:0032543">
    <property type="term" value="P:mitochondrial translation"/>
    <property type="evidence" value="ECO:0007669"/>
    <property type="project" value="InterPro"/>
</dbReference>
<evidence type="ECO:0000313" key="3">
    <source>
        <dbReference type="EMBL" id="KAK2718512.1"/>
    </source>
</evidence>
<reference evidence="3" key="1">
    <citation type="submission" date="2023-07" db="EMBL/GenBank/DDBJ databases">
        <title>Chromosome-level genome assembly of Artemia franciscana.</title>
        <authorList>
            <person name="Jo E."/>
        </authorList>
    </citation>
    <scope>NUCLEOTIDE SEQUENCE</scope>
    <source>
        <tissue evidence="3">Whole body</tissue>
    </source>
</reference>
<accession>A0AA88L686</accession>
<feature type="domain" description="CHCH" evidence="2">
    <location>
        <begin position="55"/>
        <end position="86"/>
    </location>
</feature>
<dbReference type="InterPro" id="IPR009069">
    <property type="entry name" value="Cys_alpha_HP_mot_SF"/>
</dbReference>
<keyword evidence="1" id="KW-1015">Disulfide bond</keyword>
<dbReference type="SUPFAM" id="SSF47072">
    <property type="entry name" value="Cysteine alpha-hairpin motif"/>
    <property type="match status" value="1"/>
</dbReference>
<keyword evidence="4" id="KW-1185">Reference proteome</keyword>
<dbReference type="AlphaFoldDB" id="A0AA88L686"/>
<dbReference type="PROSITE" id="PS51808">
    <property type="entry name" value="CHCH"/>
    <property type="match status" value="1"/>
</dbReference>
<dbReference type="InterPro" id="IPR010625">
    <property type="entry name" value="CHCH"/>
</dbReference>
<protein>
    <recommendedName>
        <fullName evidence="2">CHCH domain-containing protein</fullName>
    </recommendedName>
</protein>
<dbReference type="PANTHER" id="PTHR31278:SF2">
    <property type="entry name" value="SMALL RIBOSOMAL SUBUNIT PROTEIN MS37"/>
    <property type="match status" value="1"/>
</dbReference>
<evidence type="ECO:0000256" key="1">
    <source>
        <dbReference type="ARBA" id="ARBA00023157"/>
    </source>
</evidence>
<proteinExistence type="predicted"/>
<dbReference type="GO" id="GO:0003723">
    <property type="term" value="F:RNA binding"/>
    <property type="evidence" value="ECO:0007669"/>
    <property type="project" value="TreeGrafter"/>
</dbReference>
<sequence>MSRVIKRVDIFNCQLRPGSGNRRPQREPIRFWPILPMKLKNSVSSKSERATDSMCLQEMSLMLACLKRNEFDQSVCSKEIQEFSKCTVAQMEQRQLRLKQNSEGFVAAGEKKLPVQQLNRYLEKHQQPK</sequence>
<dbReference type="EMBL" id="JAVRJZ010000009">
    <property type="protein sequence ID" value="KAK2718512.1"/>
    <property type="molecule type" value="Genomic_DNA"/>
</dbReference>
<dbReference type="InterPro" id="IPR033620">
    <property type="entry name" value="Ribosomal_mS37_met"/>
</dbReference>
<dbReference type="GO" id="GO:0005654">
    <property type="term" value="C:nucleoplasm"/>
    <property type="evidence" value="ECO:0007669"/>
    <property type="project" value="TreeGrafter"/>
</dbReference>
<comment type="caution">
    <text evidence="3">The sequence shown here is derived from an EMBL/GenBank/DDBJ whole genome shotgun (WGS) entry which is preliminary data.</text>
</comment>
<dbReference type="Pfam" id="PF06747">
    <property type="entry name" value="CHCH"/>
    <property type="match status" value="1"/>
</dbReference>
<dbReference type="PANTHER" id="PTHR31278">
    <property type="entry name" value="CHCHD1"/>
    <property type="match status" value="1"/>
</dbReference>
<evidence type="ECO:0000259" key="2">
    <source>
        <dbReference type="Pfam" id="PF06747"/>
    </source>
</evidence>
<gene>
    <name evidence="3" type="ORF">QYM36_005744</name>
</gene>